<protein>
    <submittedName>
        <fullName evidence="7">GlmZ(SRNA)-inactivating NTPase</fullName>
    </submittedName>
</protein>
<keyword evidence="8" id="KW-1185">Reference proteome</keyword>
<dbReference type="PANTHER" id="PTHR30448:SF0">
    <property type="entry name" value="RNASE ADAPTER PROTEIN RAPZ"/>
    <property type="match status" value="1"/>
</dbReference>
<dbReference type="HAMAP" id="MF_00636">
    <property type="entry name" value="RapZ_like"/>
    <property type="match status" value="1"/>
</dbReference>
<keyword evidence="1 4" id="KW-0547">Nucleotide-binding</keyword>
<keyword evidence="3 4" id="KW-0342">GTP-binding</keyword>
<gene>
    <name evidence="7" type="ORF">CLLI_01780</name>
</gene>
<evidence type="ECO:0000256" key="1">
    <source>
        <dbReference type="ARBA" id="ARBA00022741"/>
    </source>
</evidence>
<dbReference type="EMBL" id="PVXO01000005">
    <property type="protein sequence ID" value="PRR80605.1"/>
    <property type="molecule type" value="Genomic_DNA"/>
</dbReference>
<dbReference type="PANTHER" id="PTHR30448">
    <property type="entry name" value="RNASE ADAPTER PROTEIN RAPZ"/>
    <property type="match status" value="1"/>
</dbReference>
<evidence type="ECO:0000259" key="6">
    <source>
        <dbReference type="Pfam" id="PF22740"/>
    </source>
</evidence>
<dbReference type="PIRSF" id="PIRSF005052">
    <property type="entry name" value="P-loopkin"/>
    <property type="match status" value="1"/>
</dbReference>
<organism evidence="7 8">
    <name type="scientific">Clostridium liquoris</name>
    <dbReference type="NCBI Taxonomy" id="1289519"/>
    <lineage>
        <taxon>Bacteria</taxon>
        <taxon>Bacillati</taxon>
        <taxon>Bacillota</taxon>
        <taxon>Clostridia</taxon>
        <taxon>Eubacteriales</taxon>
        <taxon>Clostridiaceae</taxon>
        <taxon>Clostridium</taxon>
    </lineage>
</organism>
<evidence type="ECO:0000256" key="2">
    <source>
        <dbReference type="ARBA" id="ARBA00022840"/>
    </source>
</evidence>
<dbReference type="OrthoDB" id="9784461at2"/>
<dbReference type="GO" id="GO:0005525">
    <property type="term" value="F:GTP binding"/>
    <property type="evidence" value="ECO:0007669"/>
    <property type="project" value="UniProtKB-UniRule"/>
</dbReference>
<evidence type="ECO:0000259" key="5">
    <source>
        <dbReference type="Pfam" id="PF03668"/>
    </source>
</evidence>
<dbReference type="AlphaFoldDB" id="A0A2T0B9T1"/>
<feature type="binding site" evidence="4">
    <location>
        <begin position="8"/>
        <end position="15"/>
    </location>
    <ligand>
        <name>ATP</name>
        <dbReference type="ChEBI" id="CHEBI:30616"/>
    </ligand>
</feature>
<keyword evidence="2 4" id="KW-0067">ATP-binding</keyword>
<evidence type="ECO:0000313" key="8">
    <source>
        <dbReference type="Proteomes" id="UP000239706"/>
    </source>
</evidence>
<evidence type="ECO:0000313" key="7">
    <source>
        <dbReference type="EMBL" id="PRR80605.1"/>
    </source>
</evidence>
<comment type="caution">
    <text evidence="7">The sequence shown here is derived from an EMBL/GenBank/DDBJ whole genome shotgun (WGS) entry which is preliminary data.</text>
</comment>
<dbReference type="InterPro" id="IPR005337">
    <property type="entry name" value="RapZ-like"/>
</dbReference>
<dbReference type="Gene3D" id="3.40.50.300">
    <property type="entry name" value="P-loop containing nucleotide triphosphate hydrolases"/>
    <property type="match status" value="1"/>
</dbReference>
<dbReference type="Pfam" id="PF03668">
    <property type="entry name" value="RapZ-like_N"/>
    <property type="match status" value="1"/>
</dbReference>
<dbReference type="InterPro" id="IPR053931">
    <property type="entry name" value="RapZ_C"/>
</dbReference>
<name>A0A2T0B9T1_9CLOT</name>
<feature type="domain" description="RapZ C-terminal" evidence="6">
    <location>
        <begin position="165"/>
        <end position="284"/>
    </location>
</feature>
<reference evidence="7 8" key="1">
    <citation type="submission" date="2018-03" db="EMBL/GenBank/DDBJ databases">
        <title>Genome sequence of Clostridium liquoris DSM 100320.</title>
        <authorList>
            <person name="Poehlein A."/>
            <person name="Daniel R."/>
        </authorList>
    </citation>
    <scope>NUCLEOTIDE SEQUENCE [LARGE SCALE GENOMIC DNA]</scope>
    <source>
        <strain evidence="7 8">DSM 100320</strain>
    </source>
</reference>
<proteinExistence type="inferred from homology"/>
<evidence type="ECO:0000256" key="3">
    <source>
        <dbReference type="ARBA" id="ARBA00023134"/>
    </source>
</evidence>
<dbReference type="InterPro" id="IPR053930">
    <property type="entry name" value="RapZ-like_N"/>
</dbReference>
<evidence type="ECO:0000256" key="4">
    <source>
        <dbReference type="HAMAP-Rule" id="MF_00636"/>
    </source>
</evidence>
<dbReference type="InterPro" id="IPR027417">
    <property type="entry name" value="P-loop_NTPase"/>
</dbReference>
<dbReference type="RefSeq" id="WP_106062401.1">
    <property type="nucleotide sequence ID" value="NZ_PVXO01000005.1"/>
</dbReference>
<sequence>MRFVIVTGLSGAGKTQAIRSFEDLGYFCVDNLPPTLMPKFAEACYKTDGRIDKIALVIDIRGGEFFDDLFESLKYIKLEGYKYEILFLDASDEVLVKRFKESRRKHPLAPDGRILNGILLERSRLREVKDRSDNIIDTSKFSTMKLREEITRIYGEAGQIENELIITVVSFGFKYGIPLDSDLVFDVRFLPNPYYISELKNHSGNDKDVIDYVMGYDVTNNFIDKLEDMLEFLIPNYLQEGKRQLIVSIGCTGGRHRSVAIANAIYNRLKNKGHKVNIDHRDIEEDVNKGGKKYENN</sequence>
<dbReference type="Proteomes" id="UP000239706">
    <property type="component" value="Unassembled WGS sequence"/>
</dbReference>
<feature type="binding site" evidence="4">
    <location>
        <begin position="59"/>
        <end position="62"/>
    </location>
    <ligand>
        <name>GTP</name>
        <dbReference type="ChEBI" id="CHEBI:37565"/>
    </ligand>
</feature>
<dbReference type="Pfam" id="PF22740">
    <property type="entry name" value="PapZ_C"/>
    <property type="match status" value="1"/>
</dbReference>
<dbReference type="SUPFAM" id="SSF52540">
    <property type="entry name" value="P-loop containing nucleoside triphosphate hydrolases"/>
    <property type="match status" value="1"/>
</dbReference>
<feature type="domain" description="RapZ-like N-terminal" evidence="5">
    <location>
        <begin position="1"/>
        <end position="154"/>
    </location>
</feature>
<accession>A0A2T0B9T1</accession>
<dbReference type="NCBIfam" id="NF003828">
    <property type="entry name" value="PRK05416.1"/>
    <property type="match status" value="1"/>
</dbReference>
<dbReference type="GO" id="GO:0005524">
    <property type="term" value="F:ATP binding"/>
    <property type="evidence" value="ECO:0007669"/>
    <property type="project" value="UniProtKB-UniRule"/>
</dbReference>